<sequence length="347" mass="38122">MDDAPLSSVADIGTWYRSIQDFAYKLGHVPLVYDTQPSFSTMQPRVWLVTGASSGFGRLVTEIALAQGDIVVATLRTPSMLAGLVEATNLKHPTQPPRLLTLKCDVTKPEDVRFVFAQTVKTYGQCDVVFNNAGWAMFCEAENPVQDEAARGVFETNFWGAVQVSREAVKVFRDMNPMGTGGVLLNMSSTSGFAPWPGFGFYAASKFALEGFTEALALELDPAWNIRVTILEPGLFETPIITKSKGYPPLPEYTHKPDLPVNVLRHNFFSAPETLDMGDAHLAMERVVQCALLPDPPLRFVLGRDAIAAAKRKLELLGKEVEKYEKWSDNLYPGVKSQRGSSDSGLA</sequence>
<accession>A0ACD3AKI1</accession>
<protein>
    <submittedName>
        <fullName evidence="1">NAD(P)-binding protein</fullName>
    </submittedName>
</protein>
<name>A0ACD3AKI1_9AGAR</name>
<evidence type="ECO:0000313" key="1">
    <source>
        <dbReference type="EMBL" id="TFK65392.1"/>
    </source>
</evidence>
<organism evidence="1 2">
    <name type="scientific">Pluteus cervinus</name>
    <dbReference type="NCBI Taxonomy" id="181527"/>
    <lineage>
        <taxon>Eukaryota</taxon>
        <taxon>Fungi</taxon>
        <taxon>Dikarya</taxon>
        <taxon>Basidiomycota</taxon>
        <taxon>Agaricomycotina</taxon>
        <taxon>Agaricomycetes</taxon>
        <taxon>Agaricomycetidae</taxon>
        <taxon>Agaricales</taxon>
        <taxon>Pluteineae</taxon>
        <taxon>Pluteaceae</taxon>
        <taxon>Pluteus</taxon>
    </lineage>
</organism>
<proteinExistence type="predicted"/>
<reference evidence="1 2" key="1">
    <citation type="journal article" date="2019" name="Nat. Ecol. Evol.">
        <title>Megaphylogeny resolves global patterns of mushroom evolution.</title>
        <authorList>
            <person name="Varga T."/>
            <person name="Krizsan K."/>
            <person name="Foldi C."/>
            <person name="Dima B."/>
            <person name="Sanchez-Garcia M."/>
            <person name="Sanchez-Ramirez S."/>
            <person name="Szollosi G.J."/>
            <person name="Szarkandi J.G."/>
            <person name="Papp V."/>
            <person name="Albert L."/>
            <person name="Andreopoulos W."/>
            <person name="Angelini C."/>
            <person name="Antonin V."/>
            <person name="Barry K.W."/>
            <person name="Bougher N.L."/>
            <person name="Buchanan P."/>
            <person name="Buyck B."/>
            <person name="Bense V."/>
            <person name="Catcheside P."/>
            <person name="Chovatia M."/>
            <person name="Cooper J."/>
            <person name="Damon W."/>
            <person name="Desjardin D."/>
            <person name="Finy P."/>
            <person name="Geml J."/>
            <person name="Haridas S."/>
            <person name="Hughes K."/>
            <person name="Justo A."/>
            <person name="Karasinski D."/>
            <person name="Kautmanova I."/>
            <person name="Kiss B."/>
            <person name="Kocsube S."/>
            <person name="Kotiranta H."/>
            <person name="LaButti K.M."/>
            <person name="Lechner B.E."/>
            <person name="Liimatainen K."/>
            <person name="Lipzen A."/>
            <person name="Lukacs Z."/>
            <person name="Mihaltcheva S."/>
            <person name="Morgado L.N."/>
            <person name="Niskanen T."/>
            <person name="Noordeloos M.E."/>
            <person name="Ohm R.A."/>
            <person name="Ortiz-Santana B."/>
            <person name="Ovrebo C."/>
            <person name="Racz N."/>
            <person name="Riley R."/>
            <person name="Savchenko A."/>
            <person name="Shiryaev A."/>
            <person name="Soop K."/>
            <person name="Spirin V."/>
            <person name="Szebenyi C."/>
            <person name="Tomsovsky M."/>
            <person name="Tulloss R.E."/>
            <person name="Uehling J."/>
            <person name="Grigoriev I.V."/>
            <person name="Vagvolgyi C."/>
            <person name="Papp T."/>
            <person name="Martin F.M."/>
            <person name="Miettinen O."/>
            <person name="Hibbett D.S."/>
            <person name="Nagy L.G."/>
        </authorList>
    </citation>
    <scope>NUCLEOTIDE SEQUENCE [LARGE SCALE GENOMIC DNA]</scope>
    <source>
        <strain evidence="1 2">NL-1719</strain>
    </source>
</reference>
<keyword evidence="2" id="KW-1185">Reference proteome</keyword>
<dbReference type="Proteomes" id="UP000308600">
    <property type="component" value="Unassembled WGS sequence"/>
</dbReference>
<evidence type="ECO:0000313" key="2">
    <source>
        <dbReference type="Proteomes" id="UP000308600"/>
    </source>
</evidence>
<dbReference type="EMBL" id="ML208438">
    <property type="protein sequence ID" value="TFK65392.1"/>
    <property type="molecule type" value="Genomic_DNA"/>
</dbReference>
<gene>
    <name evidence="1" type="ORF">BDN72DRAFT_202967</name>
</gene>